<evidence type="ECO:0000256" key="3">
    <source>
        <dbReference type="ARBA" id="ARBA00023002"/>
    </source>
</evidence>
<evidence type="ECO:0000256" key="1">
    <source>
        <dbReference type="ARBA" id="ARBA00006484"/>
    </source>
</evidence>
<dbReference type="FunFam" id="3.40.50.720:FF:000084">
    <property type="entry name" value="Short-chain dehydrogenase reductase"/>
    <property type="match status" value="1"/>
</dbReference>
<dbReference type="Pfam" id="PF13561">
    <property type="entry name" value="adh_short_C2"/>
    <property type="match status" value="1"/>
</dbReference>
<dbReference type="AlphaFoldDB" id="A0A2T7A7F3"/>
<organism evidence="5 6">
    <name type="scientific">Tuber borchii</name>
    <name type="common">White truffle</name>
    <dbReference type="NCBI Taxonomy" id="42251"/>
    <lineage>
        <taxon>Eukaryota</taxon>
        <taxon>Fungi</taxon>
        <taxon>Dikarya</taxon>
        <taxon>Ascomycota</taxon>
        <taxon>Pezizomycotina</taxon>
        <taxon>Pezizomycetes</taxon>
        <taxon>Pezizales</taxon>
        <taxon>Tuberaceae</taxon>
        <taxon>Tuber</taxon>
    </lineage>
</organism>
<accession>A0A2T7A7F3</accession>
<dbReference type="SMART" id="SM00822">
    <property type="entry name" value="PKS_KR"/>
    <property type="match status" value="1"/>
</dbReference>
<dbReference type="PRINTS" id="PR00080">
    <property type="entry name" value="SDRFAMILY"/>
</dbReference>
<dbReference type="GO" id="GO:0016491">
    <property type="term" value="F:oxidoreductase activity"/>
    <property type="evidence" value="ECO:0007669"/>
    <property type="project" value="UniProtKB-KW"/>
</dbReference>
<comment type="similarity">
    <text evidence="1">Belongs to the short-chain dehydrogenases/reductases (SDR) family.</text>
</comment>
<protein>
    <recommendedName>
        <fullName evidence="4">Ketoreductase domain-containing protein</fullName>
    </recommendedName>
</protein>
<name>A0A2T7A7F3_TUBBO</name>
<dbReference type="InterPro" id="IPR020904">
    <property type="entry name" value="Sc_DH/Rdtase_CS"/>
</dbReference>
<reference evidence="5 6" key="1">
    <citation type="submission" date="2017-04" db="EMBL/GenBank/DDBJ databases">
        <title>Draft genome sequence of Tuber borchii Vittad., a whitish edible truffle.</title>
        <authorList>
            <consortium name="DOE Joint Genome Institute"/>
            <person name="Murat C."/>
            <person name="Kuo A."/>
            <person name="Barry K.W."/>
            <person name="Clum A."/>
            <person name="Dockter R.B."/>
            <person name="Fauchery L."/>
            <person name="Iotti M."/>
            <person name="Kohler A."/>
            <person name="Labutti K."/>
            <person name="Lindquist E.A."/>
            <person name="Lipzen A."/>
            <person name="Ohm R.A."/>
            <person name="Wang M."/>
            <person name="Grigoriev I.V."/>
            <person name="Zambonelli A."/>
            <person name="Martin F.M."/>
        </authorList>
    </citation>
    <scope>NUCLEOTIDE SEQUENCE [LARGE SCALE GENOMIC DNA]</scope>
    <source>
        <strain evidence="5 6">Tbo3840</strain>
    </source>
</reference>
<dbReference type="InterPro" id="IPR057326">
    <property type="entry name" value="KR_dom"/>
</dbReference>
<dbReference type="OrthoDB" id="294295at2759"/>
<dbReference type="SUPFAM" id="SSF51735">
    <property type="entry name" value="NAD(P)-binding Rossmann-fold domains"/>
    <property type="match status" value="1"/>
</dbReference>
<feature type="domain" description="Ketoreductase" evidence="4">
    <location>
        <begin position="16"/>
        <end position="208"/>
    </location>
</feature>
<evidence type="ECO:0000313" key="5">
    <source>
        <dbReference type="EMBL" id="PUU83668.1"/>
    </source>
</evidence>
<gene>
    <name evidence="5" type="ORF">B9Z19DRAFT_1060780</name>
</gene>
<dbReference type="PANTHER" id="PTHR43618">
    <property type="entry name" value="7-ALPHA-HYDROXYSTEROID DEHYDROGENASE"/>
    <property type="match status" value="1"/>
</dbReference>
<evidence type="ECO:0000313" key="6">
    <source>
        <dbReference type="Proteomes" id="UP000244722"/>
    </source>
</evidence>
<dbReference type="InterPro" id="IPR052178">
    <property type="entry name" value="Sec_Metab_Biosynth_SDR"/>
</dbReference>
<dbReference type="Gene3D" id="3.40.50.720">
    <property type="entry name" value="NAD(P)-binding Rossmann-like Domain"/>
    <property type="match status" value="1"/>
</dbReference>
<keyword evidence="3" id="KW-0560">Oxidoreductase</keyword>
<proteinExistence type="inferred from homology"/>
<dbReference type="InterPro" id="IPR036291">
    <property type="entry name" value="NAD(P)-bd_dom_sf"/>
</dbReference>
<keyword evidence="6" id="KW-1185">Reference proteome</keyword>
<evidence type="ECO:0000256" key="2">
    <source>
        <dbReference type="ARBA" id="ARBA00022857"/>
    </source>
</evidence>
<dbReference type="PRINTS" id="PR00081">
    <property type="entry name" value="GDHRDH"/>
</dbReference>
<dbReference type="PROSITE" id="PS00061">
    <property type="entry name" value="ADH_SHORT"/>
    <property type="match status" value="1"/>
</dbReference>
<comment type="caution">
    <text evidence="5">The sequence shown here is derived from an EMBL/GenBank/DDBJ whole genome shotgun (WGS) entry which is preliminary data.</text>
</comment>
<dbReference type="EMBL" id="NESQ01000008">
    <property type="protein sequence ID" value="PUU83668.1"/>
    <property type="molecule type" value="Genomic_DNA"/>
</dbReference>
<dbReference type="Proteomes" id="UP000244722">
    <property type="component" value="Unassembled WGS sequence"/>
</dbReference>
<keyword evidence="2" id="KW-0521">NADP</keyword>
<sequence length="278" mass="28723">MSQIQDYPSLFSLAGKTAVVTGGSRGLGLHVATGLILAGCTKLIITSRKASACADAVRSLQALSTKATILSLPADLSKPSEVERFVKELTAVTDGKVDILIANAGATWGEAFDTHSDAAFDKVMNLNVRSVFNLIRLCTPLLENAARQSSEKARVVTVGSVAGLHIGGIGQYGTYGYAASKAAVLHLTKHLAVELGPRGILLNAIAPGFFPSKMASGLIAASGGEEAMAREVPDGRLGKPEDIVGSIVFLCSRAAEHINGAVLPIDGGKHVVPSGVKL</sequence>
<dbReference type="InterPro" id="IPR002347">
    <property type="entry name" value="SDR_fam"/>
</dbReference>
<dbReference type="STRING" id="42251.A0A2T7A7F3"/>
<dbReference type="PANTHER" id="PTHR43618:SF12">
    <property type="entry name" value="OXIDOREDUCTASE, SHORT-CHAIN DEHYDROGENASE_REDUCTASE FAMILY (AFU_ORTHOLOGUE AFUA_1G14540)"/>
    <property type="match status" value="1"/>
</dbReference>
<evidence type="ECO:0000259" key="4">
    <source>
        <dbReference type="SMART" id="SM00822"/>
    </source>
</evidence>